<dbReference type="Proteomes" id="UP000009096">
    <property type="component" value="Unassembled WGS sequence"/>
</dbReference>
<feature type="transmembrane region" description="Helical" evidence="6">
    <location>
        <begin position="38"/>
        <end position="58"/>
    </location>
</feature>
<evidence type="ECO:0000256" key="6">
    <source>
        <dbReference type="SAM" id="Phobius"/>
    </source>
</evidence>
<dbReference type="SUPFAM" id="SSF103473">
    <property type="entry name" value="MFS general substrate transporter"/>
    <property type="match status" value="1"/>
</dbReference>
<evidence type="ECO:0000313" key="8">
    <source>
        <dbReference type="Proteomes" id="UP000009096"/>
    </source>
</evidence>
<keyword evidence="4 6" id="KW-1133">Transmembrane helix</keyword>
<dbReference type="RefSeq" id="XP_018762221.1">
    <property type="nucleotide sequence ID" value="XM_018906971.1"/>
</dbReference>
<gene>
    <name evidence="7" type="ORF">FVEG_17757</name>
</gene>
<proteinExistence type="predicted"/>
<dbReference type="AlphaFoldDB" id="W7N7D6"/>
<dbReference type="PANTHER" id="PTHR43791:SF54">
    <property type="entry name" value="MAJOR FACILITATOR SUPERFAMILY (MFS) PROFILE DOMAIN-CONTAINING PROTEIN-RELATED"/>
    <property type="match status" value="1"/>
</dbReference>
<sequence length="192" mass="21130">MGHTSSNAQLLSIPPYIAGAISSAGFNMLGDKMHRRSYFLLTPQILVIISYYIITPLLPYIEDHIGACFFAVILLNIGVYPINPGTSTWTSNNSVRAAKRSVALAYVLALASIGGIFASYIFIDSEAPRYPTGFGVSMAAAIAGVISVVFLDFYHKRVNKRDQMSIEEISEKYSEEDLAKFGNHSPLFRYTC</sequence>
<dbReference type="GeneID" id="30074633"/>
<dbReference type="eggNOG" id="KOG2533">
    <property type="taxonomic scope" value="Eukaryota"/>
</dbReference>
<dbReference type="GO" id="GO:0016020">
    <property type="term" value="C:membrane"/>
    <property type="evidence" value="ECO:0007669"/>
    <property type="project" value="UniProtKB-SubCell"/>
</dbReference>
<evidence type="ECO:0000256" key="1">
    <source>
        <dbReference type="ARBA" id="ARBA00004141"/>
    </source>
</evidence>
<dbReference type="EMBL" id="DS022270">
    <property type="protein sequence ID" value="EWG56030.1"/>
    <property type="molecule type" value="Genomic_DNA"/>
</dbReference>
<feature type="transmembrane region" description="Helical" evidence="6">
    <location>
        <begin position="64"/>
        <end position="82"/>
    </location>
</feature>
<dbReference type="KEGG" id="fvr:FVEG_17757"/>
<dbReference type="GO" id="GO:0022857">
    <property type="term" value="F:transmembrane transporter activity"/>
    <property type="evidence" value="ECO:0007669"/>
    <property type="project" value="TreeGrafter"/>
</dbReference>
<keyword evidence="8" id="KW-1185">Reference proteome</keyword>
<dbReference type="PANTHER" id="PTHR43791">
    <property type="entry name" value="PERMEASE-RELATED"/>
    <property type="match status" value="1"/>
</dbReference>
<keyword evidence="5 6" id="KW-0472">Membrane</keyword>
<evidence type="ECO:0000256" key="3">
    <source>
        <dbReference type="ARBA" id="ARBA00022692"/>
    </source>
</evidence>
<comment type="subcellular location">
    <subcellularLocation>
        <location evidence="1">Membrane</location>
        <topology evidence="1">Multi-pass membrane protein</topology>
    </subcellularLocation>
</comment>
<accession>W7N7D6</accession>
<evidence type="ECO:0000313" key="7">
    <source>
        <dbReference type="EMBL" id="EWG56030.1"/>
    </source>
</evidence>
<protein>
    <recommendedName>
        <fullName evidence="9">Major facilitator superfamily (MFS) profile domain-containing protein</fullName>
    </recommendedName>
</protein>
<evidence type="ECO:0000256" key="2">
    <source>
        <dbReference type="ARBA" id="ARBA00022448"/>
    </source>
</evidence>
<dbReference type="VEuPathDB" id="FungiDB:FVEG_17757"/>
<keyword evidence="2" id="KW-0813">Transport</keyword>
<evidence type="ECO:0000256" key="4">
    <source>
        <dbReference type="ARBA" id="ARBA00022989"/>
    </source>
</evidence>
<dbReference type="Gene3D" id="1.20.1250.20">
    <property type="entry name" value="MFS general substrate transporter like domains"/>
    <property type="match status" value="1"/>
</dbReference>
<organism evidence="7 8">
    <name type="scientific">Gibberella moniliformis (strain M3125 / FGSC 7600)</name>
    <name type="common">Maize ear and stalk rot fungus</name>
    <name type="synonym">Fusarium verticillioides</name>
    <dbReference type="NCBI Taxonomy" id="334819"/>
    <lineage>
        <taxon>Eukaryota</taxon>
        <taxon>Fungi</taxon>
        <taxon>Dikarya</taxon>
        <taxon>Ascomycota</taxon>
        <taxon>Pezizomycotina</taxon>
        <taxon>Sordariomycetes</taxon>
        <taxon>Hypocreomycetidae</taxon>
        <taxon>Hypocreales</taxon>
        <taxon>Nectriaceae</taxon>
        <taxon>Fusarium</taxon>
        <taxon>Fusarium fujikuroi species complex</taxon>
    </lineage>
</organism>
<name>W7N7D6_GIBM7</name>
<evidence type="ECO:0000256" key="5">
    <source>
        <dbReference type="ARBA" id="ARBA00023136"/>
    </source>
</evidence>
<keyword evidence="3 6" id="KW-0812">Transmembrane</keyword>
<dbReference type="InterPro" id="IPR036259">
    <property type="entry name" value="MFS_trans_sf"/>
</dbReference>
<feature type="transmembrane region" description="Helical" evidence="6">
    <location>
        <begin position="135"/>
        <end position="154"/>
    </location>
</feature>
<reference evidence="8" key="1">
    <citation type="journal article" date="2007" name="Science">
        <title>The Fusarium graminearum genome reveals a link between localized polymorphism and pathogen specialization.</title>
        <authorList>
            <person name="Cuomo C.A."/>
            <person name="Gueldener U."/>
            <person name="Xu J.-R."/>
            <person name="Trail F."/>
            <person name="Turgeon B.G."/>
            <person name="Di Pietro A."/>
            <person name="Walton J.D."/>
            <person name="Ma L.-J."/>
            <person name="Baker S.E."/>
            <person name="Rep M."/>
            <person name="Adam G."/>
            <person name="Antoniw J."/>
            <person name="Baldwin T."/>
            <person name="Calvo S.E."/>
            <person name="Chang Y.-L."/>
            <person name="DeCaprio D."/>
            <person name="Gale L.R."/>
            <person name="Gnerre S."/>
            <person name="Goswami R.S."/>
            <person name="Hammond-Kosack K."/>
            <person name="Harris L.J."/>
            <person name="Hilburn K."/>
            <person name="Kennell J.C."/>
            <person name="Kroken S."/>
            <person name="Magnuson J.K."/>
            <person name="Mannhaupt G."/>
            <person name="Mauceli E.W."/>
            <person name="Mewes H.-W."/>
            <person name="Mitterbauer R."/>
            <person name="Muehlbauer G."/>
            <person name="Muensterkoetter M."/>
            <person name="Nelson D."/>
            <person name="O'Donnell K."/>
            <person name="Ouellet T."/>
            <person name="Qi W."/>
            <person name="Quesneville H."/>
            <person name="Roncero M.I.G."/>
            <person name="Seong K.-Y."/>
            <person name="Tetko I.V."/>
            <person name="Urban M."/>
            <person name="Waalwijk C."/>
            <person name="Ward T.J."/>
            <person name="Yao J."/>
            <person name="Birren B.W."/>
            <person name="Kistler H.C."/>
        </authorList>
    </citation>
    <scope>NUCLEOTIDE SEQUENCE [LARGE SCALE GENOMIC DNA]</scope>
    <source>
        <strain evidence="8">M3125 / FGSC 7600</strain>
    </source>
</reference>
<dbReference type="OrthoDB" id="2962993at2759"/>
<evidence type="ECO:0008006" key="9">
    <source>
        <dbReference type="Google" id="ProtNLM"/>
    </source>
</evidence>
<feature type="transmembrane region" description="Helical" evidence="6">
    <location>
        <begin position="103"/>
        <end position="123"/>
    </location>
</feature>
<reference evidence="7 8" key="2">
    <citation type="journal article" date="2010" name="Nature">
        <title>Comparative genomics reveals mobile pathogenicity chromosomes in Fusarium.</title>
        <authorList>
            <person name="Ma L.J."/>
            <person name="van der Does H.C."/>
            <person name="Borkovich K.A."/>
            <person name="Coleman J.J."/>
            <person name="Daboussi M.J."/>
            <person name="Di Pietro A."/>
            <person name="Dufresne M."/>
            <person name="Freitag M."/>
            <person name="Grabherr M."/>
            <person name="Henrissat B."/>
            <person name="Houterman P.M."/>
            <person name="Kang S."/>
            <person name="Shim W.B."/>
            <person name="Woloshuk C."/>
            <person name="Xie X."/>
            <person name="Xu J.R."/>
            <person name="Antoniw J."/>
            <person name="Baker S.E."/>
            <person name="Bluhm B.H."/>
            <person name="Breakspear A."/>
            <person name="Brown D.W."/>
            <person name="Butchko R.A."/>
            <person name="Chapman S."/>
            <person name="Coulson R."/>
            <person name="Coutinho P.M."/>
            <person name="Danchin E.G."/>
            <person name="Diener A."/>
            <person name="Gale L.R."/>
            <person name="Gardiner D.M."/>
            <person name="Goff S."/>
            <person name="Hammond-Kosack K.E."/>
            <person name="Hilburn K."/>
            <person name="Hua-Van A."/>
            <person name="Jonkers W."/>
            <person name="Kazan K."/>
            <person name="Kodira C.D."/>
            <person name="Koehrsen M."/>
            <person name="Kumar L."/>
            <person name="Lee Y.H."/>
            <person name="Li L."/>
            <person name="Manners J.M."/>
            <person name="Miranda-Saavedra D."/>
            <person name="Mukherjee M."/>
            <person name="Park G."/>
            <person name="Park J."/>
            <person name="Park S.Y."/>
            <person name="Proctor R.H."/>
            <person name="Regev A."/>
            <person name="Ruiz-Roldan M.C."/>
            <person name="Sain D."/>
            <person name="Sakthikumar S."/>
            <person name="Sykes S."/>
            <person name="Schwartz D.C."/>
            <person name="Turgeon B.G."/>
            <person name="Wapinski I."/>
            <person name="Yoder O."/>
            <person name="Young S."/>
            <person name="Zeng Q."/>
            <person name="Zhou S."/>
            <person name="Galagan J."/>
            <person name="Cuomo C.A."/>
            <person name="Kistler H.C."/>
            <person name="Rep M."/>
        </authorList>
    </citation>
    <scope>NUCLEOTIDE SEQUENCE [LARGE SCALE GENOMIC DNA]</scope>
    <source>
        <strain evidence="8">M3125 / FGSC 7600</strain>
    </source>
</reference>